<feature type="zinc finger region" description="C3H1-type" evidence="1">
    <location>
        <begin position="129"/>
        <end position="158"/>
    </location>
</feature>
<feature type="compositionally biased region" description="Low complexity" evidence="2">
    <location>
        <begin position="248"/>
        <end position="262"/>
    </location>
</feature>
<feature type="compositionally biased region" description="Low complexity" evidence="2">
    <location>
        <begin position="203"/>
        <end position="215"/>
    </location>
</feature>
<keyword evidence="5" id="KW-1185">Reference proteome</keyword>
<accession>A0AAN7BSH1</accession>
<dbReference type="GO" id="GO:0008270">
    <property type="term" value="F:zinc ion binding"/>
    <property type="evidence" value="ECO:0007669"/>
    <property type="project" value="UniProtKB-KW"/>
</dbReference>
<dbReference type="PROSITE" id="PS50103">
    <property type="entry name" value="ZF_C3H1"/>
    <property type="match status" value="1"/>
</dbReference>
<sequence>MSPGGCGPIPTTTRGQQAGVRRVDIVVPDNAVGYCFVRPDGNRTRLIPADLLPFSLQGVPAVENDNPNLVELPVPVGIGPDGRNTNTQRLVLSPQRGRNADAIQASYNNSPASAIGSPHAPTGPGSQSKRTKIYCDKWVHEGVCAFTQQGCKYKHEMPMDKATQFSLGLFHGLPTWWKKSQAELSAPQSADENYPIARGTTRSQSQQQMPPHQSPIRTTFGTRLTNNVNLAANHFTSAWQPMNSQVVSSAGSYSNNSNNGLNDFGPVGSSRPMPRGNNSMLPSPSSSDGNGSNGGAWV</sequence>
<keyword evidence="1" id="KW-0479">Metal-binding</keyword>
<proteinExistence type="predicted"/>
<evidence type="ECO:0000313" key="4">
    <source>
        <dbReference type="EMBL" id="KAK4228748.1"/>
    </source>
</evidence>
<protein>
    <recommendedName>
        <fullName evidence="3">C3H1-type domain-containing protein</fullName>
    </recommendedName>
</protein>
<dbReference type="InterPro" id="IPR000571">
    <property type="entry name" value="Znf_CCCH"/>
</dbReference>
<evidence type="ECO:0000313" key="5">
    <source>
        <dbReference type="Proteomes" id="UP001301958"/>
    </source>
</evidence>
<dbReference type="EMBL" id="MU865315">
    <property type="protein sequence ID" value="KAK4228748.1"/>
    <property type="molecule type" value="Genomic_DNA"/>
</dbReference>
<feature type="region of interest" description="Disordered" evidence="2">
    <location>
        <begin position="108"/>
        <end position="129"/>
    </location>
</feature>
<keyword evidence="1" id="KW-0862">Zinc</keyword>
<keyword evidence="1" id="KW-0863">Zinc-finger</keyword>
<gene>
    <name evidence="4" type="ORF">QBC38DRAFT_474227</name>
</gene>
<evidence type="ECO:0000259" key="3">
    <source>
        <dbReference type="PROSITE" id="PS50103"/>
    </source>
</evidence>
<feature type="region of interest" description="Disordered" evidence="2">
    <location>
        <begin position="199"/>
        <end position="219"/>
    </location>
</feature>
<organism evidence="4 5">
    <name type="scientific">Podospora fimiseda</name>
    <dbReference type="NCBI Taxonomy" id="252190"/>
    <lineage>
        <taxon>Eukaryota</taxon>
        <taxon>Fungi</taxon>
        <taxon>Dikarya</taxon>
        <taxon>Ascomycota</taxon>
        <taxon>Pezizomycotina</taxon>
        <taxon>Sordariomycetes</taxon>
        <taxon>Sordariomycetidae</taxon>
        <taxon>Sordariales</taxon>
        <taxon>Podosporaceae</taxon>
        <taxon>Podospora</taxon>
    </lineage>
</organism>
<feature type="domain" description="C3H1-type" evidence="3">
    <location>
        <begin position="129"/>
        <end position="158"/>
    </location>
</feature>
<dbReference type="Proteomes" id="UP001301958">
    <property type="component" value="Unassembled WGS sequence"/>
</dbReference>
<dbReference type="AlphaFoldDB" id="A0AAN7BSH1"/>
<reference evidence="4" key="1">
    <citation type="journal article" date="2023" name="Mol. Phylogenet. Evol.">
        <title>Genome-scale phylogeny and comparative genomics of the fungal order Sordariales.</title>
        <authorList>
            <person name="Hensen N."/>
            <person name="Bonometti L."/>
            <person name="Westerberg I."/>
            <person name="Brannstrom I.O."/>
            <person name="Guillou S."/>
            <person name="Cros-Aarteil S."/>
            <person name="Calhoun S."/>
            <person name="Haridas S."/>
            <person name="Kuo A."/>
            <person name="Mondo S."/>
            <person name="Pangilinan J."/>
            <person name="Riley R."/>
            <person name="LaButti K."/>
            <person name="Andreopoulos B."/>
            <person name="Lipzen A."/>
            <person name="Chen C."/>
            <person name="Yan M."/>
            <person name="Daum C."/>
            <person name="Ng V."/>
            <person name="Clum A."/>
            <person name="Steindorff A."/>
            <person name="Ohm R.A."/>
            <person name="Martin F."/>
            <person name="Silar P."/>
            <person name="Natvig D.O."/>
            <person name="Lalanne C."/>
            <person name="Gautier V."/>
            <person name="Ament-Velasquez S.L."/>
            <person name="Kruys A."/>
            <person name="Hutchinson M.I."/>
            <person name="Powell A.J."/>
            <person name="Barry K."/>
            <person name="Miller A.N."/>
            <person name="Grigoriev I.V."/>
            <person name="Debuchy R."/>
            <person name="Gladieux P."/>
            <person name="Hiltunen Thoren M."/>
            <person name="Johannesson H."/>
        </authorList>
    </citation>
    <scope>NUCLEOTIDE SEQUENCE</scope>
    <source>
        <strain evidence="4">CBS 990.96</strain>
    </source>
</reference>
<comment type="caution">
    <text evidence="4">The sequence shown here is derived from an EMBL/GenBank/DDBJ whole genome shotgun (WGS) entry which is preliminary data.</text>
</comment>
<evidence type="ECO:0000256" key="1">
    <source>
        <dbReference type="PROSITE-ProRule" id="PRU00723"/>
    </source>
</evidence>
<evidence type="ECO:0000256" key="2">
    <source>
        <dbReference type="SAM" id="MobiDB-lite"/>
    </source>
</evidence>
<feature type="region of interest" description="Disordered" evidence="2">
    <location>
        <begin position="247"/>
        <end position="298"/>
    </location>
</feature>
<reference evidence="4" key="2">
    <citation type="submission" date="2023-05" db="EMBL/GenBank/DDBJ databases">
        <authorList>
            <consortium name="Lawrence Berkeley National Laboratory"/>
            <person name="Steindorff A."/>
            <person name="Hensen N."/>
            <person name="Bonometti L."/>
            <person name="Westerberg I."/>
            <person name="Brannstrom I.O."/>
            <person name="Guillou S."/>
            <person name="Cros-Aarteil S."/>
            <person name="Calhoun S."/>
            <person name="Haridas S."/>
            <person name="Kuo A."/>
            <person name="Mondo S."/>
            <person name="Pangilinan J."/>
            <person name="Riley R."/>
            <person name="Labutti K."/>
            <person name="Andreopoulos B."/>
            <person name="Lipzen A."/>
            <person name="Chen C."/>
            <person name="Yanf M."/>
            <person name="Daum C."/>
            <person name="Ng V."/>
            <person name="Clum A."/>
            <person name="Ohm R."/>
            <person name="Martin F."/>
            <person name="Silar P."/>
            <person name="Natvig D."/>
            <person name="Lalanne C."/>
            <person name="Gautier V."/>
            <person name="Ament-Velasquez S.L."/>
            <person name="Kruys A."/>
            <person name="Hutchinson M.I."/>
            <person name="Powell A.J."/>
            <person name="Barry K."/>
            <person name="Miller A.N."/>
            <person name="Grigoriev I.V."/>
            <person name="Debuchy R."/>
            <person name="Gladieux P."/>
            <person name="Thoren M.H."/>
            <person name="Johannesson H."/>
        </authorList>
    </citation>
    <scope>NUCLEOTIDE SEQUENCE</scope>
    <source>
        <strain evidence="4">CBS 990.96</strain>
    </source>
</reference>
<name>A0AAN7BSH1_9PEZI</name>